<evidence type="ECO:0000313" key="3">
    <source>
        <dbReference type="EMBL" id="KKN79438.1"/>
    </source>
</evidence>
<feature type="region of interest" description="Disordered" evidence="2">
    <location>
        <begin position="142"/>
        <end position="181"/>
    </location>
</feature>
<comment type="caution">
    <text evidence="3">The sequence shown here is derived from an EMBL/GenBank/DDBJ whole genome shotgun (WGS) entry which is preliminary data.</text>
</comment>
<sequence>MRIHLLMMSVVIALAAATIGCDGTWRDPWSSSQPEVEDTRETAEGREIIRLKERAATLKNQLDQYRFDNKQLIAEKHDLTYNIDQLRWMNQEQGRSLKDLGGAVRERDENIAIAAELRDENALLKEKLADLQATIDALKQRLTLEPPPPVPDASTATTVPAKPIRPVETQPARPVETQPAP</sequence>
<protein>
    <submittedName>
        <fullName evidence="3">Uncharacterized protein</fullName>
    </submittedName>
</protein>
<feature type="coiled-coil region" evidence="1">
    <location>
        <begin position="48"/>
        <end position="75"/>
    </location>
</feature>
<dbReference type="AlphaFoldDB" id="A0A0F9WLJ3"/>
<evidence type="ECO:0000256" key="2">
    <source>
        <dbReference type="SAM" id="MobiDB-lite"/>
    </source>
</evidence>
<evidence type="ECO:0000256" key="1">
    <source>
        <dbReference type="SAM" id="Coils"/>
    </source>
</evidence>
<feature type="coiled-coil region" evidence="1">
    <location>
        <begin position="114"/>
        <end position="141"/>
    </location>
</feature>
<keyword evidence="1" id="KW-0175">Coiled coil</keyword>
<proteinExistence type="predicted"/>
<accession>A0A0F9WLJ3</accession>
<organism evidence="3">
    <name type="scientific">marine sediment metagenome</name>
    <dbReference type="NCBI Taxonomy" id="412755"/>
    <lineage>
        <taxon>unclassified sequences</taxon>
        <taxon>metagenomes</taxon>
        <taxon>ecological metagenomes</taxon>
    </lineage>
</organism>
<dbReference type="EMBL" id="LAZR01000247">
    <property type="protein sequence ID" value="KKN79438.1"/>
    <property type="molecule type" value="Genomic_DNA"/>
</dbReference>
<gene>
    <name evidence="3" type="ORF">LCGC14_0340000</name>
</gene>
<name>A0A0F9WLJ3_9ZZZZ</name>
<reference evidence="3" key="1">
    <citation type="journal article" date="2015" name="Nature">
        <title>Complex archaea that bridge the gap between prokaryotes and eukaryotes.</title>
        <authorList>
            <person name="Spang A."/>
            <person name="Saw J.H."/>
            <person name="Jorgensen S.L."/>
            <person name="Zaremba-Niedzwiedzka K."/>
            <person name="Martijn J."/>
            <person name="Lind A.E."/>
            <person name="van Eijk R."/>
            <person name="Schleper C."/>
            <person name="Guy L."/>
            <person name="Ettema T.J."/>
        </authorList>
    </citation>
    <scope>NUCLEOTIDE SEQUENCE</scope>
</reference>
<dbReference type="PROSITE" id="PS51257">
    <property type="entry name" value="PROKAR_LIPOPROTEIN"/>
    <property type="match status" value="1"/>
</dbReference>